<evidence type="ECO:0000313" key="3">
    <source>
        <dbReference type="Proteomes" id="UP000037069"/>
    </source>
</evidence>
<proteinExistence type="predicted"/>
<keyword evidence="3" id="KW-1185">Reference proteome</keyword>
<comment type="caution">
    <text evidence="2">The sequence shown here is derived from an EMBL/GenBank/DDBJ whole genome shotgun (WGS) entry which is preliminary data.</text>
</comment>
<protein>
    <submittedName>
        <fullName evidence="2">Uncharacterized protein</fullName>
    </submittedName>
</protein>
<evidence type="ECO:0000313" key="2">
    <source>
        <dbReference type="EMBL" id="KNC21584.1"/>
    </source>
</evidence>
<dbReference type="AlphaFoldDB" id="A0A0L0BQR6"/>
<dbReference type="Proteomes" id="UP000037069">
    <property type="component" value="Unassembled WGS sequence"/>
</dbReference>
<name>A0A0L0BQR6_LUCCU</name>
<evidence type="ECO:0000256" key="1">
    <source>
        <dbReference type="SAM" id="MobiDB-lite"/>
    </source>
</evidence>
<accession>A0A0L0BQR6</accession>
<reference evidence="2 3" key="1">
    <citation type="journal article" date="2015" name="Nat. Commun.">
        <title>Lucilia cuprina genome unlocks parasitic fly biology to underpin future interventions.</title>
        <authorList>
            <person name="Anstead C.A."/>
            <person name="Korhonen P.K."/>
            <person name="Young N.D."/>
            <person name="Hall R.S."/>
            <person name="Jex A.R."/>
            <person name="Murali S.C."/>
            <person name="Hughes D.S."/>
            <person name="Lee S.F."/>
            <person name="Perry T."/>
            <person name="Stroehlein A.J."/>
            <person name="Ansell B.R."/>
            <person name="Breugelmans B."/>
            <person name="Hofmann A."/>
            <person name="Qu J."/>
            <person name="Dugan S."/>
            <person name="Lee S.L."/>
            <person name="Chao H."/>
            <person name="Dinh H."/>
            <person name="Han Y."/>
            <person name="Doddapaneni H.V."/>
            <person name="Worley K.C."/>
            <person name="Muzny D.M."/>
            <person name="Ioannidis P."/>
            <person name="Waterhouse R.M."/>
            <person name="Zdobnov E.M."/>
            <person name="James P.J."/>
            <person name="Bagnall N.H."/>
            <person name="Kotze A.C."/>
            <person name="Gibbs R.A."/>
            <person name="Richards S."/>
            <person name="Batterham P."/>
            <person name="Gasser R.B."/>
        </authorList>
    </citation>
    <scope>NUCLEOTIDE SEQUENCE [LARGE SCALE GENOMIC DNA]</scope>
    <source>
        <strain evidence="2 3">LS</strain>
        <tissue evidence="2">Full body</tissue>
    </source>
</reference>
<feature type="compositionally biased region" description="Polar residues" evidence="1">
    <location>
        <begin position="75"/>
        <end position="85"/>
    </location>
</feature>
<organism evidence="2 3">
    <name type="scientific">Lucilia cuprina</name>
    <name type="common">Green bottle fly</name>
    <name type="synonym">Australian sheep blowfly</name>
    <dbReference type="NCBI Taxonomy" id="7375"/>
    <lineage>
        <taxon>Eukaryota</taxon>
        <taxon>Metazoa</taxon>
        <taxon>Ecdysozoa</taxon>
        <taxon>Arthropoda</taxon>
        <taxon>Hexapoda</taxon>
        <taxon>Insecta</taxon>
        <taxon>Pterygota</taxon>
        <taxon>Neoptera</taxon>
        <taxon>Endopterygota</taxon>
        <taxon>Diptera</taxon>
        <taxon>Brachycera</taxon>
        <taxon>Muscomorpha</taxon>
        <taxon>Oestroidea</taxon>
        <taxon>Calliphoridae</taxon>
        <taxon>Luciliinae</taxon>
        <taxon>Lucilia</taxon>
    </lineage>
</organism>
<gene>
    <name evidence="2" type="ORF">FF38_05891</name>
</gene>
<dbReference type="EMBL" id="JRES01001600">
    <property type="protein sequence ID" value="KNC21584.1"/>
    <property type="molecule type" value="Genomic_DNA"/>
</dbReference>
<feature type="region of interest" description="Disordered" evidence="1">
    <location>
        <begin position="66"/>
        <end position="94"/>
    </location>
</feature>
<sequence length="94" mass="10854">MASDEENEETFQEINFTTNYTRQRYKAALKQQKISGILTSQHTHNNNNIFNKNNCKDFLCIEEEEKKEEDALDESAQQAEVSNDSDAPLKPNLN</sequence>